<name>A0ABS4T028_9MICC</name>
<dbReference type="EMBL" id="JAGINX010000001">
    <property type="protein sequence ID" value="MBP2317811.1"/>
    <property type="molecule type" value="Genomic_DNA"/>
</dbReference>
<dbReference type="RefSeq" id="WP_210048099.1">
    <property type="nucleotide sequence ID" value="NZ_JAGINX010000001.1"/>
</dbReference>
<sequence length="137" mass="14911">MAFENLPSDWSTRPLDDVTLCHDVVDLCVSFQDRASSSMLTLYADEHDVPIGAPVLVAGVEWGCASAERREAVDLMTGMGPPAVLFGISSRTPIPEPTAQRWLEEAERACRAAEVRLLGFYSVDMEGIRQLSAVPSS</sequence>
<gene>
    <name evidence="1" type="ORF">JOF45_000830</name>
</gene>
<accession>A0ABS4T028</accession>
<protein>
    <submittedName>
        <fullName evidence="1">Uncharacterized protein</fullName>
    </submittedName>
</protein>
<proteinExistence type="predicted"/>
<evidence type="ECO:0000313" key="2">
    <source>
        <dbReference type="Proteomes" id="UP001519331"/>
    </source>
</evidence>
<keyword evidence="2" id="KW-1185">Reference proteome</keyword>
<evidence type="ECO:0000313" key="1">
    <source>
        <dbReference type="EMBL" id="MBP2317811.1"/>
    </source>
</evidence>
<dbReference type="Proteomes" id="UP001519331">
    <property type="component" value="Unassembled WGS sequence"/>
</dbReference>
<organism evidence="1 2">
    <name type="scientific">Nesterenkonia lacusekhoensis</name>
    <dbReference type="NCBI Taxonomy" id="150832"/>
    <lineage>
        <taxon>Bacteria</taxon>
        <taxon>Bacillati</taxon>
        <taxon>Actinomycetota</taxon>
        <taxon>Actinomycetes</taxon>
        <taxon>Micrococcales</taxon>
        <taxon>Micrococcaceae</taxon>
        <taxon>Nesterenkonia</taxon>
    </lineage>
</organism>
<reference evidence="1 2" key="1">
    <citation type="submission" date="2021-03" db="EMBL/GenBank/DDBJ databases">
        <title>Sequencing the genomes of 1000 actinobacteria strains.</title>
        <authorList>
            <person name="Klenk H.-P."/>
        </authorList>
    </citation>
    <scope>NUCLEOTIDE SEQUENCE [LARGE SCALE GENOMIC DNA]</scope>
    <source>
        <strain evidence="1 2">DSM 12544</strain>
    </source>
</reference>
<comment type="caution">
    <text evidence="1">The sequence shown here is derived from an EMBL/GenBank/DDBJ whole genome shotgun (WGS) entry which is preliminary data.</text>
</comment>